<evidence type="ECO:0000313" key="7">
    <source>
        <dbReference type="EMBL" id="CAE7508388.1"/>
    </source>
</evidence>
<keyword evidence="4 5" id="KW-0472">Membrane</keyword>
<dbReference type="GO" id="GO:0016020">
    <property type="term" value="C:membrane"/>
    <property type="evidence" value="ECO:0007669"/>
    <property type="project" value="UniProtKB-SubCell"/>
</dbReference>
<keyword evidence="8" id="KW-1185">Reference proteome</keyword>
<dbReference type="Pfam" id="PF00520">
    <property type="entry name" value="Ion_trans"/>
    <property type="match status" value="1"/>
</dbReference>
<gene>
    <name evidence="7" type="primary">Cacna1h</name>
    <name evidence="7" type="ORF">SPIL2461_LOCUS13198</name>
</gene>
<dbReference type="GO" id="GO:0005216">
    <property type="term" value="F:monoatomic ion channel activity"/>
    <property type="evidence" value="ECO:0007669"/>
    <property type="project" value="InterPro"/>
</dbReference>
<reference evidence="7" key="1">
    <citation type="submission" date="2021-02" db="EMBL/GenBank/DDBJ databases">
        <authorList>
            <person name="Dougan E. K."/>
            <person name="Rhodes N."/>
            <person name="Thang M."/>
            <person name="Chan C."/>
        </authorList>
    </citation>
    <scope>NUCLEOTIDE SEQUENCE</scope>
</reference>
<feature type="transmembrane region" description="Helical" evidence="5">
    <location>
        <begin position="12"/>
        <end position="37"/>
    </location>
</feature>
<feature type="non-terminal residue" evidence="7">
    <location>
        <position position="1"/>
    </location>
</feature>
<feature type="domain" description="Ion transport" evidence="6">
    <location>
        <begin position="2"/>
        <end position="113"/>
    </location>
</feature>
<organism evidence="7 8">
    <name type="scientific">Symbiodinium pilosum</name>
    <name type="common">Dinoflagellate</name>
    <dbReference type="NCBI Taxonomy" id="2952"/>
    <lineage>
        <taxon>Eukaryota</taxon>
        <taxon>Sar</taxon>
        <taxon>Alveolata</taxon>
        <taxon>Dinophyceae</taxon>
        <taxon>Suessiales</taxon>
        <taxon>Symbiodiniaceae</taxon>
        <taxon>Symbiodinium</taxon>
    </lineage>
</organism>
<evidence type="ECO:0000259" key="6">
    <source>
        <dbReference type="Pfam" id="PF00520"/>
    </source>
</evidence>
<feature type="transmembrane region" description="Helical" evidence="5">
    <location>
        <begin position="87"/>
        <end position="108"/>
    </location>
</feature>
<dbReference type="Gene3D" id="1.10.287.70">
    <property type="match status" value="1"/>
</dbReference>
<dbReference type="OrthoDB" id="439181at2759"/>
<evidence type="ECO:0000256" key="4">
    <source>
        <dbReference type="ARBA" id="ARBA00023136"/>
    </source>
</evidence>
<dbReference type="AlphaFoldDB" id="A0A812T6H2"/>
<dbReference type="PROSITE" id="PS00018">
    <property type="entry name" value="EF_HAND_1"/>
    <property type="match status" value="1"/>
</dbReference>
<dbReference type="EMBL" id="CAJNIZ010028458">
    <property type="protein sequence ID" value="CAE7508388.1"/>
    <property type="molecule type" value="Genomic_DNA"/>
</dbReference>
<dbReference type="InterPro" id="IPR005821">
    <property type="entry name" value="Ion_trans_dom"/>
</dbReference>
<comment type="caution">
    <text evidence="7">The sequence shown here is derived from an EMBL/GenBank/DDBJ whole genome shotgun (WGS) entry which is preliminary data.</text>
</comment>
<sequence>MPELMILVKGMLVACRSVFFTLILLLLITFVFSITFIEFSRGNETLEHEYFSSMGTSILTLILKCILPDQSVFFNRIAAESWPLGALVLLFILLGSFTVMNMLLGVLVEAVKTVSTIEREQLDADFARKVLWELIDKEGDEDGDNLLSEKEFVSLLQKPKAAKALMSLGV</sequence>
<keyword evidence="3 5" id="KW-1133">Transmembrane helix</keyword>
<evidence type="ECO:0000256" key="1">
    <source>
        <dbReference type="ARBA" id="ARBA00004141"/>
    </source>
</evidence>
<dbReference type="InterPro" id="IPR018247">
    <property type="entry name" value="EF_Hand_1_Ca_BS"/>
</dbReference>
<name>A0A812T6H2_SYMPI</name>
<dbReference type="Proteomes" id="UP000649617">
    <property type="component" value="Unassembled WGS sequence"/>
</dbReference>
<comment type="subcellular location">
    <subcellularLocation>
        <location evidence="1">Membrane</location>
        <topology evidence="1">Multi-pass membrane protein</topology>
    </subcellularLocation>
</comment>
<evidence type="ECO:0000256" key="5">
    <source>
        <dbReference type="SAM" id="Phobius"/>
    </source>
</evidence>
<evidence type="ECO:0000256" key="3">
    <source>
        <dbReference type="ARBA" id="ARBA00022989"/>
    </source>
</evidence>
<evidence type="ECO:0000256" key="2">
    <source>
        <dbReference type="ARBA" id="ARBA00022692"/>
    </source>
</evidence>
<evidence type="ECO:0000313" key="8">
    <source>
        <dbReference type="Proteomes" id="UP000649617"/>
    </source>
</evidence>
<accession>A0A812T6H2</accession>
<proteinExistence type="predicted"/>
<keyword evidence="2 5" id="KW-0812">Transmembrane</keyword>
<protein>
    <submittedName>
        <fullName evidence="7">Cacna1h protein</fullName>
    </submittedName>
</protein>